<dbReference type="Pfam" id="PF03372">
    <property type="entry name" value="Exo_endo_phos"/>
    <property type="match status" value="1"/>
</dbReference>
<dbReference type="EMBL" id="PUIA01000069">
    <property type="protein sequence ID" value="PQO26093.1"/>
    <property type="molecule type" value="Genomic_DNA"/>
</dbReference>
<sequence>MRTFLLLSVALLAGMTVSTLFGAEPNENAVEVMSFNIRYGTAKDGENHWDKRKEFVAETIQQVNSDLLGTQECLGFQRDFLAKHLPGYQVHAAAREDGKEQGEMCAIFYRTDRFEKLDAGHFWLSEAPDVPGSKSWDSSLPRMASWVKLKDKKAPDAKPIVYINTHFDHRGPDARFESAKMIREKISQFADADVILTGDFNADEGSKPYIALFAEESPVVDTYRTIHPEKKEGEGTFSNFDVKNTGGARIDWIGVGRGWNVVEAKILPIHRDGHTPSDHLPITAKLTR</sequence>
<protein>
    <submittedName>
        <fullName evidence="3">Endonuclease</fullName>
    </submittedName>
</protein>
<evidence type="ECO:0000259" key="2">
    <source>
        <dbReference type="Pfam" id="PF03372"/>
    </source>
</evidence>
<keyword evidence="3" id="KW-0540">Nuclease</keyword>
<dbReference type="InterPro" id="IPR036691">
    <property type="entry name" value="Endo/exonu/phosph_ase_sf"/>
</dbReference>
<evidence type="ECO:0000313" key="4">
    <source>
        <dbReference type="Proteomes" id="UP000240009"/>
    </source>
</evidence>
<evidence type="ECO:0000313" key="3">
    <source>
        <dbReference type="EMBL" id="PQO26093.1"/>
    </source>
</evidence>
<evidence type="ECO:0000256" key="1">
    <source>
        <dbReference type="SAM" id="SignalP"/>
    </source>
</evidence>
<dbReference type="SUPFAM" id="SSF56219">
    <property type="entry name" value="DNase I-like"/>
    <property type="match status" value="1"/>
</dbReference>
<dbReference type="CDD" id="cd09083">
    <property type="entry name" value="EEP-1"/>
    <property type="match status" value="1"/>
</dbReference>
<dbReference type="GO" id="GO:0004519">
    <property type="term" value="F:endonuclease activity"/>
    <property type="evidence" value="ECO:0007669"/>
    <property type="project" value="UniProtKB-KW"/>
</dbReference>
<feature type="signal peptide" evidence="1">
    <location>
        <begin position="1"/>
        <end position="22"/>
    </location>
</feature>
<gene>
    <name evidence="3" type="ORF">C5Y96_21830</name>
</gene>
<dbReference type="Proteomes" id="UP000240009">
    <property type="component" value="Unassembled WGS sequence"/>
</dbReference>
<reference evidence="3 4" key="1">
    <citation type="submission" date="2018-02" db="EMBL/GenBank/DDBJ databases">
        <title>Comparative genomes isolates from brazilian mangrove.</title>
        <authorList>
            <person name="Araujo J.E."/>
            <person name="Taketani R.G."/>
            <person name="Silva M.C.P."/>
            <person name="Loureco M.V."/>
            <person name="Andreote F.D."/>
        </authorList>
    </citation>
    <scope>NUCLEOTIDE SEQUENCE [LARGE SCALE GENOMIC DNA]</scope>
    <source>
        <strain evidence="3 4">HEX-2 MGV</strain>
    </source>
</reference>
<dbReference type="PANTHER" id="PTHR12121">
    <property type="entry name" value="CARBON CATABOLITE REPRESSOR PROTEIN 4"/>
    <property type="match status" value="1"/>
</dbReference>
<dbReference type="PANTHER" id="PTHR12121:SF36">
    <property type="entry name" value="ENDONUCLEASE_EXONUCLEASE_PHOSPHATASE DOMAIN-CONTAINING PROTEIN"/>
    <property type="match status" value="1"/>
</dbReference>
<dbReference type="OrthoDB" id="9793162at2"/>
<keyword evidence="3" id="KW-0255">Endonuclease</keyword>
<keyword evidence="3" id="KW-0378">Hydrolase</keyword>
<feature type="domain" description="Endonuclease/exonuclease/phosphatase" evidence="2">
    <location>
        <begin position="33"/>
        <end position="279"/>
    </location>
</feature>
<dbReference type="Gene3D" id="3.60.10.10">
    <property type="entry name" value="Endonuclease/exonuclease/phosphatase"/>
    <property type="match status" value="1"/>
</dbReference>
<name>A0A2S8F1T1_9BACT</name>
<dbReference type="GO" id="GO:0000175">
    <property type="term" value="F:3'-5'-RNA exonuclease activity"/>
    <property type="evidence" value="ECO:0007669"/>
    <property type="project" value="TreeGrafter"/>
</dbReference>
<comment type="caution">
    <text evidence="3">The sequence shown here is derived from an EMBL/GenBank/DDBJ whole genome shotgun (WGS) entry which is preliminary data.</text>
</comment>
<accession>A0A2S8F1T1</accession>
<dbReference type="AlphaFoldDB" id="A0A2S8F1T1"/>
<dbReference type="InterPro" id="IPR050410">
    <property type="entry name" value="CCR4/nocturin_mRNA_transcr"/>
</dbReference>
<feature type="chain" id="PRO_5015492718" evidence="1">
    <location>
        <begin position="23"/>
        <end position="288"/>
    </location>
</feature>
<dbReference type="RefSeq" id="WP_105357828.1">
    <property type="nucleotide sequence ID" value="NZ_PUIA01000069.1"/>
</dbReference>
<keyword evidence="1" id="KW-0732">Signal</keyword>
<organism evidence="3 4">
    <name type="scientific">Blastopirellula marina</name>
    <dbReference type="NCBI Taxonomy" id="124"/>
    <lineage>
        <taxon>Bacteria</taxon>
        <taxon>Pseudomonadati</taxon>
        <taxon>Planctomycetota</taxon>
        <taxon>Planctomycetia</taxon>
        <taxon>Pirellulales</taxon>
        <taxon>Pirellulaceae</taxon>
        <taxon>Blastopirellula</taxon>
    </lineage>
</organism>
<dbReference type="InterPro" id="IPR005135">
    <property type="entry name" value="Endo/exonuclease/phosphatase"/>
</dbReference>
<proteinExistence type="predicted"/>